<dbReference type="Proteomes" id="UP000321504">
    <property type="component" value="Unassembled WGS sequence"/>
</dbReference>
<reference evidence="2 5" key="1">
    <citation type="submission" date="2018-12" db="EMBL/GenBank/DDBJ databases">
        <title>Genomic insights into the evolutionary origins and pathogenicity of five Vibrio parahaemolyticus strains isolated from the shrimp with acute hepatopancreatic necrosis disease (AHPND).</title>
        <authorList>
            <person name="Yang Q."/>
            <person name="Dong X."/>
            <person name="Xie G."/>
            <person name="Fu S."/>
            <person name="Zou P."/>
            <person name="Sun J."/>
            <person name="Wang Y."/>
            <person name="Huang J."/>
        </authorList>
    </citation>
    <scope>NUCLEOTIDE SEQUENCE [LARGE SCALE GENOMIC DNA]</scope>
    <source>
        <strain evidence="2 5">20160303005-1</strain>
    </source>
</reference>
<protein>
    <submittedName>
        <fullName evidence="3">Uncharacterized protein</fullName>
    </submittedName>
</protein>
<keyword evidence="1" id="KW-1133">Transmembrane helix</keyword>
<keyword evidence="1" id="KW-0812">Transmembrane</keyword>
<keyword evidence="1" id="KW-0472">Membrane</keyword>
<feature type="transmembrane region" description="Helical" evidence="1">
    <location>
        <begin position="12"/>
        <end position="37"/>
    </location>
</feature>
<sequence>MDDLTTSKRIGLVLKHFVVAFQLRRLHLFAILLLFFFTEKSRVKKTPSYYFFESAIWLCSTK</sequence>
<reference evidence="3 4" key="2">
    <citation type="submission" date="2019-08" db="EMBL/GenBank/DDBJ databases">
        <title>Emerging of two pre-pandemic pathogenic O4:KUT lineages of Vibrio parahaemolyticus in coastal eastern China.</title>
        <authorList>
            <person name="Yu H."/>
        </authorList>
    </citation>
    <scope>NUCLEOTIDE SEQUENCE [LARGE SCALE GENOMIC DNA]</scope>
    <source>
        <strain evidence="3 4">HZ17-383</strain>
    </source>
</reference>
<evidence type="ECO:0000313" key="3">
    <source>
        <dbReference type="EMBL" id="TXN16962.1"/>
    </source>
</evidence>
<evidence type="ECO:0000313" key="4">
    <source>
        <dbReference type="Proteomes" id="UP000321504"/>
    </source>
</evidence>
<dbReference type="Proteomes" id="UP000464718">
    <property type="component" value="Chromosome i"/>
</dbReference>
<evidence type="ECO:0000313" key="2">
    <source>
        <dbReference type="EMBL" id="QHH10295.1"/>
    </source>
</evidence>
<evidence type="ECO:0000256" key="1">
    <source>
        <dbReference type="SAM" id="Phobius"/>
    </source>
</evidence>
<name>A0A2R9VQN7_VIBPH</name>
<dbReference type="AlphaFoldDB" id="A0A2R9VQN7"/>
<dbReference type="EMBL" id="VRMQ01000002">
    <property type="protein sequence ID" value="TXN16962.1"/>
    <property type="molecule type" value="Genomic_DNA"/>
</dbReference>
<accession>A0A2R9VQN7</accession>
<evidence type="ECO:0000313" key="5">
    <source>
        <dbReference type="Proteomes" id="UP000464718"/>
    </source>
</evidence>
<organism evidence="3 4">
    <name type="scientific">Vibrio parahaemolyticus</name>
    <dbReference type="NCBI Taxonomy" id="670"/>
    <lineage>
        <taxon>Bacteria</taxon>
        <taxon>Pseudomonadati</taxon>
        <taxon>Pseudomonadota</taxon>
        <taxon>Gammaproteobacteria</taxon>
        <taxon>Vibrionales</taxon>
        <taxon>Vibrionaceae</taxon>
        <taxon>Vibrio</taxon>
    </lineage>
</organism>
<proteinExistence type="predicted"/>
<dbReference type="EMBL" id="CP034298">
    <property type="protein sequence ID" value="QHH10295.1"/>
    <property type="molecule type" value="Genomic_DNA"/>
</dbReference>
<gene>
    <name evidence="2" type="ORF">EHC69_13440</name>
    <name evidence="3" type="ORF">FVP01_13530</name>
</gene>